<keyword evidence="3" id="KW-0963">Cytoplasm</keyword>
<dbReference type="InterPro" id="IPR002109">
    <property type="entry name" value="Glutaredoxin"/>
</dbReference>
<evidence type="ECO:0000313" key="7">
    <source>
        <dbReference type="Proteomes" id="UP001153076"/>
    </source>
</evidence>
<reference evidence="6" key="1">
    <citation type="submission" date="2022-04" db="EMBL/GenBank/DDBJ databases">
        <title>Carnegiea gigantea Genome sequencing and assembly v2.</title>
        <authorList>
            <person name="Copetti D."/>
            <person name="Sanderson M.J."/>
            <person name="Burquez A."/>
            <person name="Wojciechowski M.F."/>
        </authorList>
    </citation>
    <scope>NUCLEOTIDE SEQUENCE</scope>
    <source>
        <strain evidence="6">SGP5-SGP5p</strain>
        <tissue evidence="6">Aerial part</tissue>
    </source>
</reference>
<protein>
    <recommendedName>
        <fullName evidence="5">Glutaredoxin domain-containing protein</fullName>
    </recommendedName>
</protein>
<dbReference type="InterPro" id="IPR036249">
    <property type="entry name" value="Thioredoxin-like_sf"/>
</dbReference>
<evidence type="ECO:0000313" key="6">
    <source>
        <dbReference type="EMBL" id="KAJ8434409.1"/>
    </source>
</evidence>
<dbReference type="InterPro" id="IPR014025">
    <property type="entry name" value="Glutaredoxin_subgr"/>
</dbReference>
<dbReference type="EMBL" id="JAKOGI010000479">
    <property type="protein sequence ID" value="KAJ8434409.1"/>
    <property type="molecule type" value="Genomic_DNA"/>
</dbReference>
<dbReference type="OrthoDB" id="418495at2759"/>
<dbReference type="SUPFAM" id="SSF52833">
    <property type="entry name" value="Thioredoxin-like"/>
    <property type="match status" value="2"/>
</dbReference>
<dbReference type="InterPro" id="IPR011905">
    <property type="entry name" value="GlrX-like_pln_2"/>
</dbReference>
<dbReference type="AlphaFoldDB" id="A0A9Q1K0R7"/>
<dbReference type="GO" id="GO:0005737">
    <property type="term" value="C:cytoplasm"/>
    <property type="evidence" value="ECO:0007669"/>
    <property type="project" value="UniProtKB-SubCell"/>
</dbReference>
<keyword evidence="7" id="KW-1185">Reference proteome</keyword>
<comment type="similarity">
    <text evidence="2">Belongs to the glutaredoxin family. CC-type subfamily.</text>
</comment>
<dbReference type="PANTHER" id="PTHR10168">
    <property type="entry name" value="GLUTAREDOXIN"/>
    <property type="match status" value="1"/>
</dbReference>
<evidence type="ECO:0000256" key="2">
    <source>
        <dbReference type="ARBA" id="ARBA00007568"/>
    </source>
</evidence>
<dbReference type="PRINTS" id="PR00160">
    <property type="entry name" value="GLUTAREDOXIN"/>
</dbReference>
<dbReference type="Gene3D" id="3.40.30.10">
    <property type="entry name" value="Glutaredoxin"/>
    <property type="match status" value="2"/>
</dbReference>
<accession>A0A9Q1K0R7</accession>
<gene>
    <name evidence="6" type="ORF">Cgig2_002611</name>
</gene>
<dbReference type="NCBIfam" id="TIGR02189">
    <property type="entry name" value="GlrX-like_plant"/>
    <property type="match status" value="1"/>
</dbReference>
<evidence type="ECO:0000259" key="5">
    <source>
        <dbReference type="Pfam" id="PF00462"/>
    </source>
</evidence>
<feature type="domain" description="Glutaredoxin" evidence="5">
    <location>
        <begin position="13"/>
        <end position="75"/>
    </location>
</feature>
<proteinExistence type="inferred from homology"/>
<evidence type="ECO:0000256" key="3">
    <source>
        <dbReference type="ARBA" id="ARBA00022490"/>
    </source>
</evidence>
<comment type="caution">
    <text evidence="6">The sequence shown here is derived from an EMBL/GenBank/DDBJ whole genome shotgun (WGS) entry which is preliminary data.</text>
</comment>
<keyword evidence="4" id="KW-0676">Redox-active center</keyword>
<evidence type="ECO:0000256" key="4">
    <source>
        <dbReference type="ARBA" id="ARBA00023284"/>
    </source>
</evidence>
<sequence length="209" mass="22605">MDTVRSLVEDKPVVIFSKNSCCISHSIKQLITSYGANPTIYELDELPNGREIDRALQKLRCKPGVPAVFIGQKLVGGANDVISLQVQGKLVPMLMDAAPKLHPTLASRDNSAVVTAFMETVRHLIEEKPVVIFSGSSCCISYSMIQLISSYGANPSVYELDELPNGYEIDKALQKLGCKPTVPAVFIGKDSLPGLIMSSASKCNGSLYQ</sequence>
<dbReference type="PROSITE" id="PS51354">
    <property type="entry name" value="GLUTAREDOXIN_2"/>
    <property type="match status" value="2"/>
</dbReference>
<evidence type="ECO:0000256" key="1">
    <source>
        <dbReference type="ARBA" id="ARBA00004496"/>
    </source>
</evidence>
<comment type="subcellular location">
    <subcellularLocation>
        <location evidence="1">Cytoplasm</location>
    </subcellularLocation>
</comment>
<dbReference type="CDD" id="cd03419">
    <property type="entry name" value="GRX_GRXh_1_2_like"/>
    <property type="match status" value="1"/>
</dbReference>
<organism evidence="6 7">
    <name type="scientific">Carnegiea gigantea</name>
    <dbReference type="NCBI Taxonomy" id="171969"/>
    <lineage>
        <taxon>Eukaryota</taxon>
        <taxon>Viridiplantae</taxon>
        <taxon>Streptophyta</taxon>
        <taxon>Embryophyta</taxon>
        <taxon>Tracheophyta</taxon>
        <taxon>Spermatophyta</taxon>
        <taxon>Magnoliopsida</taxon>
        <taxon>eudicotyledons</taxon>
        <taxon>Gunneridae</taxon>
        <taxon>Pentapetalae</taxon>
        <taxon>Caryophyllales</taxon>
        <taxon>Cactineae</taxon>
        <taxon>Cactaceae</taxon>
        <taxon>Cactoideae</taxon>
        <taxon>Echinocereeae</taxon>
        <taxon>Carnegiea</taxon>
    </lineage>
</organism>
<dbReference type="Proteomes" id="UP001153076">
    <property type="component" value="Unassembled WGS sequence"/>
</dbReference>
<feature type="domain" description="Glutaredoxin" evidence="5">
    <location>
        <begin position="130"/>
        <end position="190"/>
    </location>
</feature>
<dbReference type="Pfam" id="PF00462">
    <property type="entry name" value="Glutaredoxin"/>
    <property type="match status" value="2"/>
</dbReference>
<name>A0A9Q1K0R7_9CARY</name>